<keyword evidence="1" id="KW-0472">Membrane</keyword>
<sequence>MSEHFNYIFMKLINFIFILILMTLPIIAVRYDVLTLHNNIPEQSLTEWTEEMFLAITAGSFLFIGFTDTKHHHGFILISAFFFCMLIRELDSFFDNAVFHGFWVYPAIITAITALYYSTQKRENTLNTLYLFVKDKNFPILCIGLAIIFVFSRLFGMDVFWHQVMGSDFQRIVKNIAEETTELLGYTIIIYAAVNYVFSFNNKKSII</sequence>
<feature type="transmembrane region" description="Helical" evidence="1">
    <location>
        <begin position="183"/>
        <end position="201"/>
    </location>
</feature>
<evidence type="ECO:0000313" key="2">
    <source>
        <dbReference type="EMBL" id="PSU26738.1"/>
    </source>
</evidence>
<feature type="transmembrane region" description="Helical" evidence="1">
    <location>
        <begin position="12"/>
        <end position="31"/>
    </location>
</feature>
<dbReference type="EMBL" id="PYMP01000002">
    <property type="protein sequence ID" value="PSU53603.1"/>
    <property type="molecule type" value="Genomic_DNA"/>
</dbReference>
<keyword evidence="1" id="KW-1133">Transmembrane helix</keyword>
<dbReference type="EMBL" id="PYMO01000002">
    <property type="protein sequence ID" value="PSU26738.1"/>
    <property type="molecule type" value="Genomic_DNA"/>
</dbReference>
<feature type="transmembrane region" description="Helical" evidence="1">
    <location>
        <begin position="51"/>
        <end position="67"/>
    </location>
</feature>
<gene>
    <name evidence="3" type="ORF">C9J18_04125</name>
    <name evidence="2" type="ORF">CTM96_03965</name>
</gene>
<dbReference type="Proteomes" id="UP000241405">
    <property type="component" value="Unassembled WGS sequence"/>
</dbReference>
<keyword evidence="1" id="KW-0812">Transmembrane</keyword>
<reference evidence="4 5" key="1">
    <citation type="submission" date="2018-03" db="EMBL/GenBank/DDBJ databases">
        <title>Whole genome sequencing of Histamine producing bacteria.</title>
        <authorList>
            <person name="Butler K."/>
        </authorList>
    </citation>
    <scope>NUCLEOTIDE SEQUENCE [LARGE SCALE GENOMIC DNA]</scope>
    <source>
        <strain evidence="3 5">FS-6.1</strain>
        <strain evidence="2 4">FS-6.2</strain>
    </source>
</reference>
<evidence type="ECO:0000313" key="5">
    <source>
        <dbReference type="Proteomes" id="UP000241618"/>
    </source>
</evidence>
<name>A0A2T3JW98_PHOPO</name>
<organism evidence="3 5">
    <name type="scientific">Photobacterium phosphoreum</name>
    <dbReference type="NCBI Taxonomy" id="659"/>
    <lineage>
        <taxon>Bacteria</taxon>
        <taxon>Pseudomonadati</taxon>
        <taxon>Pseudomonadota</taxon>
        <taxon>Gammaproteobacteria</taxon>
        <taxon>Vibrionales</taxon>
        <taxon>Vibrionaceae</taxon>
        <taxon>Photobacterium</taxon>
    </lineage>
</organism>
<accession>A0A2T3JW98</accession>
<protein>
    <submittedName>
        <fullName evidence="3">Uncharacterized protein</fullName>
    </submittedName>
</protein>
<feature type="transmembrane region" description="Helical" evidence="1">
    <location>
        <begin position="97"/>
        <end position="117"/>
    </location>
</feature>
<evidence type="ECO:0000313" key="4">
    <source>
        <dbReference type="Proteomes" id="UP000241405"/>
    </source>
</evidence>
<dbReference type="AlphaFoldDB" id="A0A2T3JW98"/>
<evidence type="ECO:0000256" key="1">
    <source>
        <dbReference type="SAM" id="Phobius"/>
    </source>
</evidence>
<keyword evidence="4" id="KW-1185">Reference proteome</keyword>
<proteinExistence type="predicted"/>
<feature type="transmembrane region" description="Helical" evidence="1">
    <location>
        <begin position="138"/>
        <end position="163"/>
    </location>
</feature>
<feature type="transmembrane region" description="Helical" evidence="1">
    <location>
        <begin position="74"/>
        <end position="91"/>
    </location>
</feature>
<dbReference type="RefSeq" id="WP_107189587.1">
    <property type="nucleotide sequence ID" value="NZ_PYMN01000006.1"/>
</dbReference>
<dbReference type="Proteomes" id="UP000241618">
    <property type="component" value="Unassembled WGS sequence"/>
</dbReference>
<evidence type="ECO:0000313" key="3">
    <source>
        <dbReference type="EMBL" id="PSU53603.1"/>
    </source>
</evidence>
<comment type="caution">
    <text evidence="3">The sequence shown here is derived from an EMBL/GenBank/DDBJ whole genome shotgun (WGS) entry which is preliminary data.</text>
</comment>